<dbReference type="EMBL" id="MU971349">
    <property type="protein sequence ID" value="KAK9239141.1"/>
    <property type="molecule type" value="Genomic_DNA"/>
</dbReference>
<keyword evidence="2" id="KW-1185">Reference proteome</keyword>
<accession>A0ACC3T653</accession>
<dbReference type="Proteomes" id="UP001433508">
    <property type="component" value="Unassembled WGS sequence"/>
</dbReference>
<sequence length="385" mass="44116">MVRYVPFTEPLPSCKPPRRPPLTADEQEKYDKLLAHMKSVKELPISSNANEKTTRPLDDEEQAWVTKECMLRYLRATKWKLAEAQKRVEGSLIWRREYGVRDLDPDYISPENQTGKQVILGYDFAARPCLYLFPYRQNTNQSSRQIQHLVFSLERVMDFMPSGQENLALLIDFKSSTSSKNPSVSQGRQVLHILQTHYPERLGKALVINIPWFVWTFLKIIYPFIDPLTREKLVFSEPIDKYVPAEHLDSFFGGKSEFEYHHDKYWSAMCEIAKDKHKRYMDRWRKLGGGIGLSEAALRAETEEELQAELARTETLEKEAEAVYLTNASSDTPAQSSNLPDELLGNNKTADEAAADIDAAELVEKTTGVSVEEQLSHVSLQDKSP</sequence>
<proteinExistence type="predicted"/>
<comment type="caution">
    <text evidence="1">The sequence shown here is derived from an EMBL/GenBank/DDBJ whole genome shotgun (WGS) entry which is preliminary data.</text>
</comment>
<name>A0ACC3T653_LIPKO</name>
<evidence type="ECO:0000313" key="1">
    <source>
        <dbReference type="EMBL" id="KAK9239141.1"/>
    </source>
</evidence>
<reference evidence="2" key="1">
    <citation type="journal article" date="2024" name="Front. Bioeng. Biotechnol.">
        <title>Genome-scale model development and genomic sequencing of the oleaginous clade Lipomyces.</title>
        <authorList>
            <person name="Czajka J.J."/>
            <person name="Han Y."/>
            <person name="Kim J."/>
            <person name="Mondo S.J."/>
            <person name="Hofstad B.A."/>
            <person name="Robles A."/>
            <person name="Haridas S."/>
            <person name="Riley R."/>
            <person name="LaButti K."/>
            <person name="Pangilinan J."/>
            <person name="Andreopoulos W."/>
            <person name="Lipzen A."/>
            <person name="Yan J."/>
            <person name="Wang M."/>
            <person name="Ng V."/>
            <person name="Grigoriev I.V."/>
            <person name="Spatafora J.W."/>
            <person name="Magnuson J.K."/>
            <person name="Baker S.E."/>
            <person name="Pomraning K.R."/>
        </authorList>
    </citation>
    <scope>NUCLEOTIDE SEQUENCE [LARGE SCALE GENOMIC DNA]</scope>
    <source>
        <strain evidence="2">CBS 7786</strain>
    </source>
</reference>
<evidence type="ECO:0000313" key="2">
    <source>
        <dbReference type="Proteomes" id="UP001433508"/>
    </source>
</evidence>
<gene>
    <name evidence="1" type="ORF">V1525DRAFT_64336</name>
</gene>
<protein>
    <submittedName>
        <fullName evidence="1">CRAL-TRIO domain-containing protein</fullName>
    </submittedName>
</protein>
<organism evidence="1 2">
    <name type="scientific">Lipomyces kononenkoae</name>
    <name type="common">Yeast</name>
    <dbReference type="NCBI Taxonomy" id="34357"/>
    <lineage>
        <taxon>Eukaryota</taxon>
        <taxon>Fungi</taxon>
        <taxon>Dikarya</taxon>
        <taxon>Ascomycota</taxon>
        <taxon>Saccharomycotina</taxon>
        <taxon>Lipomycetes</taxon>
        <taxon>Lipomycetales</taxon>
        <taxon>Lipomycetaceae</taxon>
        <taxon>Lipomyces</taxon>
    </lineage>
</organism>